<reference evidence="6 7" key="1">
    <citation type="submission" date="2016-11" db="EMBL/GenBank/DDBJ databases">
        <title>The macronuclear genome of Stentor coeruleus: a giant cell with tiny introns.</title>
        <authorList>
            <person name="Slabodnick M."/>
            <person name="Ruby J.G."/>
            <person name="Reiff S.B."/>
            <person name="Swart E.C."/>
            <person name="Gosai S."/>
            <person name="Prabakaran S."/>
            <person name="Witkowska E."/>
            <person name="Larue G.E."/>
            <person name="Fisher S."/>
            <person name="Freeman R.M."/>
            <person name="Gunawardena J."/>
            <person name="Chu W."/>
            <person name="Stover N.A."/>
            <person name="Gregory B.D."/>
            <person name="Nowacki M."/>
            <person name="Derisi J."/>
            <person name="Roy S.W."/>
            <person name="Marshall W.F."/>
            <person name="Sood P."/>
        </authorList>
    </citation>
    <scope>NUCLEOTIDE SEQUENCE [LARGE SCALE GENOMIC DNA]</scope>
    <source>
        <strain evidence="6">WM001</strain>
    </source>
</reference>
<name>A0A1R2CX36_9CILI</name>
<dbReference type="EMBL" id="MPUH01000041">
    <property type="protein sequence ID" value="OMJ93540.1"/>
    <property type="molecule type" value="Genomic_DNA"/>
</dbReference>
<dbReference type="Pfam" id="PF00743">
    <property type="entry name" value="FMO-like"/>
    <property type="match status" value="1"/>
</dbReference>
<dbReference type="InterPro" id="IPR036188">
    <property type="entry name" value="FAD/NAD-bd_sf"/>
</dbReference>
<dbReference type="Proteomes" id="UP000187209">
    <property type="component" value="Unassembled WGS sequence"/>
</dbReference>
<dbReference type="GO" id="GO:0050661">
    <property type="term" value="F:NADP binding"/>
    <property type="evidence" value="ECO:0007669"/>
    <property type="project" value="InterPro"/>
</dbReference>
<keyword evidence="2" id="KW-0285">Flavoprotein</keyword>
<dbReference type="InterPro" id="IPR020946">
    <property type="entry name" value="Flavin_mOase-like"/>
</dbReference>
<evidence type="ECO:0000256" key="4">
    <source>
        <dbReference type="ARBA" id="ARBA00022857"/>
    </source>
</evidence>
<gene>
    <name evidence="6" type="ORF">SteCoe_3521</name>
</gene>
<keyword evidence="4" id="KW-0521">NADP</keyword>
<dbReference type="GO" id="GO:0050660">
    <property type="term" value="F:flavin adenine dinucleotide binding"/>
    <property type="evidence" value="ECO:0007669"/>
    <property type="project" value="InterPro"/>
</dbReference>
<evidence type="ECO:0000313" key="6">
    <source>
        <dbReference type="EMBL" id="OMJ93540.1"/>
    </source>
</evidence>
<dbReference type="PANTHER" id="PTHR23023">
    <property type="entry name" value="DIMETHYLANILINE MONOOXYGENASE"/>
    <property type="match status" value="1"/>
</dbReference>
<dbReference type="AlphaFoldDB" id="A0A1R2CX36"/>
<evidence type="ECO:0000256" key="1">
    <source>
        <dbReference type="ARBA" id="ARBA00009183"/>
    </source>
</evidence>
<dbReference type="PIRSF" id="PIRSF000332">
    <property type="entry name" value="FMO"/>
    <property type="match status" value="1"/>
</dbReference>
<dbReference type="PRINTS" id="PR00370">
    <property type="entry name" value="FMOXYGENASE"/>
</dbReference>
<dbReference type="SUPFAM" id="SSF51905">
    <property type="entry name" value="FAD/NAD(P)-binding domain"/>
    <property type="match status" value="2"/>
</dbReference>
<sequence length="491" mass="56697">MEVCIIGGGFSGTISAKVSLDKGLIPVILERMPSVGGLWNSGLKDWGTWNSLGGVRSKHVTAFSDHFWDITENDFPTPLDNVQYLRSYIDKHKLLQYYHVNCEVISIEKQENDYLVKWKEQVETKEKIFPYVIIASGKLSNANCPFPNLEKYKGLLLHGGSYRSPEICAGKKVVIIGKSFTGSDIALDIKDVAESVVQIYRKPYSCAKKYLEGVPYDYFLYKIPESNENNDIVPNLVQAEKFNKTLWSMFGNPSEVLADWEIQEESLRKEFFTFSVQSNEYYNAVSTRKISCVKGEVVDLYENGVVLADGQMIECDVVVACMGFMSNYMFLSEEIRRITQYRPQDRLLPTVLYRSILHPDLPKMCFVGNFLTLAPGRFELQAEIGVRFMIGTLEVDNEELWQGVRDEEFIRENMRMLMWPYYFIPYLAECLRILKINLDLRRLEKVYGARNLPILPYFLFRDRNGQDEVCRKACEELKKKYPCFRDELAAL</sequence>
<protein>
    <recommendedName>
        <fullName evidence="8">Flavin-containing monooxygenase</fullName>
    </recommendedName>
</protein>
<evidence type="ECO:0000256" key="3">
    <source>
        <dbReference type="ARBA" id="ARBA00022827"/>
    </source>
</evidence>
<dbReference type="GO" id="GO:0004499">
    <property type="term" value="F:N,N-dimethylaniline monooxygenase activity"/>
    <property type="evidence" value="ECO:0007669"/>
    <property type="project" value="InterPro"/>
</dbReference>
<comment type="similarity">
    <text evidence="1">Belongs to the FMO family.</text>
</comment>
<evidence type="ECO:0000313" key="7">
    <source>
        <dbReference type="Proteomes" id="UP000187209"/>
    </source>
</evidence>
<keyword evidence="5" id="KW-0560">Oxidoreductase</keyword>
<keyword evidence="7" id="KW-1185">Reference proteome</keyword>
<proteinExistence type="inferred from homology"/>
<dbReference type="Gene3D" id="3.50.50.60">
    <property type="entry name" value="FAD/NAD(P)-binding domain"/>
    <property type="match status" value="1"/>
</dbReference>
<dbReference type="InterPro" id="IPR050346">
    <property type="entry name" value="FMO-like"/>
</dbReference>
<evidence type="ECO:0000256" key="5">
    <source>
        <dbReference type="ARBA" id="ARBA00023002"/>
    </source>
</evidence>
<organism evidence="6 7">
    <name type="scientific">Stentor coeruleus</name>
    <dbReference type="NCBI Taxonomy" id="5963"/>
    <lineage>
        <taxon>Eukaryota</taxon>
        <taxon>Sar</taxon>
        <taxon>Alveolata</taxon>
        <taxon>Ciliophora</taxon>
        <taxon>Postciliodesmatophora</taxon>
        <taxon>Heterotrichea</taxon>
        <taxon>Heterotrichida</taxon>
        <taxon>Stentoridae</taxon>
        <taxon>Stentor</taxon>
    </lineage>
</organism>
<keyword evidence="3" id="KW-0274">FAD</keyword>
<evidence type="ECO:0000256" key="2">
    <source>
        <dbReference type="ARBA" id="ARBA00022630"/>
    </source>
</evidence>
<comment type="caution">
    <text evidence="6">The sequence shown here is derived from an EMBL/GenBank/DDBJ whole genome shotgun (WGS) entry which is preliminary data.</text>
</comment>
<dbReference type="InterPro" id="IPR000960">
    <property type="entry name" value="Flavin_mOase"/>
</dbReference>
<dbReference type="OrthoDB" id="438988at2759"/>
<accession>A0A1R2CX36</accession>
<evidence type="ECO:0008006" key="8">
    <source>
        <dbReference type="Google" id="ProtNLM"/>
    </source>
</evidence>